<dbReference type="EMBL" id="VCPC01000002">
    <property type="protein sequence ID" value="TMV13709.1"/>
    <property type="molecule type" value="Genomic_DNA"/>
</dbReference>
<dbReference type="Proteomes" id="UP001191082">
    <property type="component" value="Unassembled WGS sequence"/>
</dbReference>
<name>A0ABY2XBF9_9RHOB</name>
<comment type="caution">
    <text evidence="1">The sequence shown here is derived from an EMBL/GenBank/DDBJ whole genome shotgun (WGS) entry which is preliminary data.</text>
</comment>
<organism evidence="1 2">
    <name type="scientific">Arenibacterium halophilum</name>
    <dbReference type="NCBI Taxonomy" id="2583821"/>
    <lineage>
        <taxon>Bacteria</taxon>
        <taxon>Pseudomonadati</taxon>
        <taxon>Pseudomonadota</taxon>
        <taxon>Alphaproteobacteria</taxon>
        <taxon>Rhodobacterales</taxon>
        <taxon>Paracoccaceae</taxon>
        <taxon>Arenibacterium</taxon>
    </lineage>
</organism>
<dbReference type="Pfam" id="PF06226">
    <property type="entry name" value="DUF1007"/>
    <property type="match status" value="1"/>
</dbReference>
<dbReference type="InterPro" id="IPR010412">
    <property type="entry name" value="DUF1007"/>
</dbReference>
<proteinExistence type="predicted"/>
<keyword evidence="2" id="KW-1185">Reference proteome</keyword>
<sequence>MCAVLLPSLAGAHPHIFVDTGVELIADDAGRLAQVKVTWAYDDYYSLLIAQDLGIDQDFDGQASDADRETLTGFDMKWIEGFNGDLALRIDGAEVALSRPIAPTADLTGGRIITTHLRDVADTPVLGGAMVEVLPYDATYYTAYDVTLPVRVTGAEACMIETALPDIQGKLAELQDQLQLLDRDTDIADTDLPQPGAAFATRITVQCPGV</sequence>
<reference evidence="1 2" key="1">
    <citation type="submission" date="2019-05" db="EMBL/GenBank/DDBJ databases">
        <title>Marivita sp. nov. isolated from sea sediment.</title>
        <authorList>
            <person name="Kim W."/>
        </authorList>
    </citation>
    <scope>NUCLEOTIDE SEQUENCE [LARGE SCALE GENOMIC DNA]</scope>
    <source>
        <strain evidence="1 2">CAU 1492</strain>
    </source>
</reference>
<protein>
    <submittedName>
        <fullName evidence="1">DUF1007 family protein</fullName>
    </submittedName>
</protein>
<evidence type="ECO:0000313" key="2">
    <source>
        <dbReference type="Proteomes" id="UP001191082"/>
    </source>
</evidence>
<gene>
    <name evidence="1" type="ORF">FGK64_08515</name>
</gene>
<evidence type="ECO:0000313" key="1">
    <source>
        <dbReference type="EMBL" id="TMV13709.1"/>
    </source>
</evidence>
<accession>A0ABY2XBF9</accession>